<dbReference type="Proteomes" id="UP001157167">
    <property type="component" value="Unassembled WGS sequence"/>
</dbReference>
<name>A0ABQ6FEF4_9RHOO</name>
<comment type="caution">
    <text evidence="6">The sequence shown here is derived from an EMBL/GenBank/DDBJ whole genome shotgun (WGS) entry which is preliminary data.</text>
</comment>
<dbReference type="EMBL" id="BSPX01000068">
    <property type="protein sequence ID" value="GLT23988.1"/>
    <property type="molecule type" value="Genomic_DNA"/>
</dbReference>
<evidence type="ECO:0000259" key="5">
    <source>
        <dbReference type="Pfam" id="PF25973"/>
    </source>
</evidence>
<dbReference type="InterPro" id="IPR050465">
    <property type="entry name" value="UPF0194_transport"/>
</dbReference>
<evidence type="ECO:0000256" key="4">
    <source>
        <dbReference type="SAM" id="Phobius"/>
    </source>
</evidence>
<dbReference type="InterPro" id="IPR058647">
    <property type="entry name" value="BSH_CzcB-like"/>
</dbReference>
<dbReference type="PANTHER" id="PTHR32347:SF23">
    <property type="entry name" value="BLL5650 PROTEIN"/>
    <property type="match status" value="1"/>
</dbReference>
<dbReference type="Pfam" id="PF25973">
    <property type="entry name" value="BSH_CzcB"/>
    <property type="match status" value="1"/>
</dbReference>
<keyword evidence="4" id="KW-1133">Transmembrane helix</keyword>
<proteinExistence type="predicted"/>
<feature type="transmembrane region" description="Helical" evidence="4">
    <location>
        <begin position="99"/>
        <end position="118"/>
    </location>
</feature>
<dbReference type="Gene3D" id="2.40.50.100">
    <property type="match status" value="1"/>
</dbReference>
<keyword evidence="7" id="KW-1185">Reference proteome</keyword>
<reference evidence="7" key="1">
    <citation type="journal article" date="2019" name="Int. J. Syst. Evol. Microbiol.">
        <title>The Global Catalogue of Microorganisms (GCM) 10K type strain sequencing project: providing services to taxonomists for standard genome sequencing and annotation.</title>
        <authorList>
            <consortium name="The Broad Institute Genomics Platform"/>
            <consortium name="The Broad Institute Genome Sequencing Center for Infectious Disease"/>
            <person name="Wu L."/>
            <person name="Ma J."/>
        </authorList>
    </citation>
    <scope>NUCLEOTIDE SEQUENCE [LARGE SCALE GENOMIC DNA]</scope>
    <source>
        <strain evidence="7">NBRC 102407</strain>
    </source>
</reference>
<accession>A0ABQ6FEF4</accession>
<comment type="subcellular location">
    <subcellularLocation>
        <location evidence="1">Cell envelope</location>
    </subcellularLocation>
</comment>
<feature type="coiled-coil region" evidence="3">
    <location>
        <begin position="175"/>
        <end position="216"/>
    </location>
</feature>
<evidence type="ECO:0000313" key="7">
    <source>
        <dbReference type="Proteomes" id="UP001157167"/>
    </source>
</evidence>
<dbReference type="PANTHER" id="PTHR32347">
    <property type="entry name" value="EFFLUX SYSTEM COMPONENT YKNX-RELATED"/>
    <property type="match status" value="1"/>
</dbReference>
<protein>
    <recommendedName>
        <fullName evidence="5">CzcB-like barrel-sandwich hybrid domain-containing protein</fullName>
    </recommendedName>
</protein>
<feature type="domain" description="CzcB-like barrel-sandwich hybrid" evidence="5">
    <location>
        <begin position="138"/>
        <end position="258"/>
    </location>
</feature>
<dbReference type="Gene3D" id="2.40.30.170">
    <property type="match status" value="1"/>
</dbReference>
<gene>
    <name evidence="6" type="ORF">GCM10007933_34590</name>
</gene>
<organism evidence="6 7">
    <name type="scientific">Zoogloea oryzae</name>
    <dbReference type="NCBI Taxonomy" id="310767"/>
    <lineage>
        <taxon>Bacteria</taxon>
        <taxon>Pseudomonadati</taxon>
        <taxon>Pseudomonadota</taxon>
        <taxon>Betaproteobacteria</taxon>
        <taxon>Rhodocyclales</taxon>
        <taxon>Zoogloeaceae</taxon>
        <taxon>Zoogloea</taxon>
    </lineage>
</organism>
<keyword evidence="4" id="KW-0812">Transmembrane</keyword>
<dbReference type="SUPFAM" id="SSF111369">
    <property type="entry name" value="HlyD-like secretion proteins"/>
    <property type="match status" value="1"/>
</dbReference>
<evidence type="ECO:0000256" key="3">
    <source>
        <dbReference type="SAM" id="Coils"/>
    </source>
</evidence>
<evidence type="ECO:0000256" key="1">
    <source>
        <dbReference type="ARBA" id="ARBA00004196"/>
    </source>
</evidence>
<keyword evidence="4" id="KW-0472">Membrane</keyword>
<evidence type="ECO:0000256" key="2">
    <source>
        <dbReference type="ARBA" id="ARBA00023054"/>
    </source>
</evidence>
<sequence>MRRDRATLARDYGNGLILSVPFAMPAHDGGGDAAEHGVFIFEWPEDTGVDPQAEVLASALPAILGHALVTKRRQERPLHRRVADAGRRLMHRLFGPRHAAFKLGSLAGLAVLLFALFATGDFRISGDATLEGRVRRLIVAPFDGFVASAQARAGQVVKEGETLATLDDRELQLEASRWSSQQNQYNQQANDAEAQRNLAQIQIARAQSQQAEAQRRLSESMMAKAQVRAPFAGLIVSGDLSQQLGGAVRKGQSLFEIAPLDAYRIVLQVAESDIAHLKVGQRGELVLTALPDRTIPFKVTLITAVAHAEGGRNLFRVEAAPEAEVPDLRPGMAGIGKVTVGEERLVWIWSRRFIEWSRLQLWSWLGV</sequence>
<keyword evidence="2 3" id="KW-0175">Coiled coil</keyword>
<evidence type="ECO:0000313" key="6">
    <source>
        <dbReference type="EMBL" id="GLT23988.1"/>
    </source>
</evidence>